<reference evidence="2 3" key="1">
    <citation type="journal article" date="2015" name="Fungal Genet. Biol.">
        <title>Evolution of novel wood decay mechanisms in Agaricales revealed by the genome sequences of Fistulina hepatica and Cylindrobasidium torrendii.</title>
        <authorList>
            <person name="Floudas D."/>
            <person name="Held B.W."/>
            <person name="Riley R."/>
            <person name="Nagy L.G."/>
            <person name="Koehler G."/>
            <person name="Ransdell A.S."/>
            <person name="Younus H."/>
            <person name="Chow J."/>
            <person name="Chiniquy J."/>
            <person name="Lipzen A."/>
            <person name="Tritt A."/>
            <person name="Sun H."/>
            <person name="Haridas S."/>
            <person name="LaButti K."/>
            <person name="Ohm R.A."/>
            <person name="Kues U."/>
            <person name="Blanchette R.A."/>
            <person name="Grigoriev I.V."/>
            <person name="Minto R.E."/>
            <person name="Hibbett D.S."/>
        </authorList>
    </citation>
    <scope>NUCLEOTIDE SEQUENCE [LARGE SCALE GENOMIC DNA]</scope>
    <source>
        <strain evidence="2 3">FP15055 ss-10</strain>
    </source>
</reference>
<accession>A0A0D7BG22</accession>
<evidence type="ECO:0000256" key="1">
    <source>
        <dbReference type="SAM" id="Phobius"/>
    </source>
</evidence>
<dbReference type="Proteomes" id="UP000054007">
    <property type="component" value="Unassembled WGS sequence"/>
</dbReference>
<name>A0A0D7BG22_9AGAR</name>
<dbReference type="OrthoDB" id="10312108at2759"/>
<keyword evidence="3" id="KW-1185">Reference proteome</keyword>
<feature type="transmembrane region" description="Helical" evidence="1">
    <location>
        <begin position="82"/>
        <end position="99"/>
    </location>
</feature>
<proteinExistence type="predicted"/>
<sequence>MASLAVRRLLFARAGPLSTLRAFPPLGGLSHKPLYASVSAIRWASTDIKNTPDILGPLSKVEKEGFWRRNFYQNGKLSKGRIALACFAGWLVMGMAHLYSLHFNGRDPRIILASICARSLVYIDRTMYDRVDFTSFEQTLAYFRWCVLVVEWANSIAGTYHMFLLSGSRSHLTMEDLEPFMPKVDPTFAKLLAMPDGTPKKTFHTKVRMMCEDLHRWTLDFNSYAQEDIERWCNAPPNELTNEQRWAVAGTGIGLVTLIRVTWWGAPV</sequence>
<protein>
    <submittedName>
        <fullName evidence="2">Uncharacterized protein</fullName>
    </submittedName>
</protein>
<keyword evidence="1" id="KW-0812">Transmembrane</keyword>
<gene>
    <name evidence="2" type="ORF">CYLTODRAFT_488951</name>
</gene>
<dbReference type="EMBL" id="KN880484">
    <property type="protein sequence ID" value="KIY69452.1"/>
    <property type="molecule type" value="Genomic_DNA"/>
</dbReference>
<keyword evidence="1" id="KW-0472">Membrane</keyword>
<evidence type="ECO:0000313" key="3">
    <source>
        <dbReference type="Proteomes" id="UP000054007"/>
    </source>
</evidence>
<dbReference type="AlphaFoldDB" id="A0A0D7BG22"/>
<keyword evidence="1" id="KW-1133">Transmembrane helix</keyword>
<organism evidence="2 3">
    <name type="scientific">Cylindrobasidium torrendii FP15055 ss-10</name>
    <dbReference type="NCBI Taxonomy" id="1314674"/>
    <lineage>
        <taxon>Eukaryota</taxon>
        <taxon>Fungi</taxon>
        <taxon>Dikarya</taxon>
        <taxon>Basidiomycota</taxon>
        <taxon>Agaricomycotina</taxon>
        <taxon>Agaricomycetes</taxon>
        <taxon>Agaricomycetidae</taxon>
        <taxon>Agaricales</taxon>
        <taxon>Marasmiineae</taxon>
        <taxon>Physalacriaceae</taxon>
        <taxon>Cylindrobasidium</taxon>
    </lineage>
</organism>
<evidence type="ECO:0000313" key="2">
    <source>
        <dbReference type="EMBL" id="KIY69452.1"/>
    </source>
</evidence>